<proteinExistence type="predicted"/>
<comment type="caution">
    <text evidence="1">The sequence shown here is derived from an EMBL/GenBank/DDBJ whole genome shotgun (WGS) entry which is preliminary data.</text>
</comment>
<sequence length="198" mass="23087">MMLRRQLTAVLRLRIQPQPQPLHLLSPPFAPRFKRYQAFDADLDQDALAEARAWFRSESELSRLPKGNTTYARSSGPGGQHVNKTETKATTAYPVRELLPTLPKLLHRSIRESKYYTAKSDSLTFHTQDSRSRDANAKENWRKLLKEIFCIYDQVVPNETSEAKLQKHEDSRKNWDTQRLKMKKQLSQKKKDRRGPPT</sequence>
<gene>
    <name evidence="1" type="ORF">NCS57_00116800</name>
</gene>
<keyword evidence="2" id="KW-1185">Reference proteome</keyword>
<protein>
    <submittedName>
        <fullName evidence="1">RF-PROK-I domain-containing protein</fullName>
    </submittedName>
</protein>
<evidence type="ECO:0000313" key="1">
    <source>
        <dbReference type="EMBL" id="KAI8684505.1"/>
    </source>
</evidence>
<dbReference type="EMBL" id="CM046503">
    <property type="protein sequence ID" value="KAI8684505.1"/>
    <property type="molecule type" value="Genomic_DNA"/>
</dbReference>
<reference evidence="1" key="1">
    <citation type="submission" date="2022-06" db="EMBL/GenBank/DDBJ databases">
        <title>Fusarium solani species complex genomes reveal bases of compartmentalisation and animal pathogenesis.</title>
        <authorList>
            <person name="Tsai I.J."/>
        </authorList>
    </citation>
    <scope>NUCLEOTIDE SEQUENCE</scope>
    <source>
        <strain evidence="1">Fu6.1</strain>
    </source>
</reference>
<accession>A0ACC0RFX6</accession>
<evidence type="ECO:0000313" key="2">
    <source>
        <dbReference type="Proteomes" id="UP001065298"/>
    </source>
</evidence>
<dbReference type="Proteomes" id="UP001065298">
    <property type="component" value="Chromosome 1"/>
</dbReference>
<name>A0ACC0RFX6_9HYPO</name>
<organism evidence="1 2">
    <name type="scientific">Fusarium keratoplasticum</name>
    <dbReference type="NCBI Taxonomy" id="1328300"/>
    <lineage>
        <taxon>Eukaryota</taxon>
        <taxon>Fungi</taxon>
        <taxon>Dikarya</taxon>
        <taxon>Ascomycota</taxon>
        <taxon>Pezizomycotina</taxon>
        <taxon>Sordariomycetes</taxon>
        <taxon>Hypocreomycetidae</taxon>
        <taxon>Hypocreales</taxon>
        <taxon>Nectriaceae</taxon>
        <taxon>Fusarium</taxon>
        <taxon>Fusarium solani species complex</taxon>
    </lineage>
</organism>